<gene>
    <name evidence="2" type="ORF">GCM10010226_89750</name>
</gene>
<comment type="caution">
    <text evidence="2">The sequence shown here is derived from an EMBL/GenBank/DDBJ whole genome shotgun (WGS) entry which is preliminary data.</text>
</comment>
<dbReference type="EMBL" id="BMSA01000057">
    <property type="protein sequence ID" value="GGT98499.1"/>
    <property type="molecule type" value="Genomic_DNA"/>
</dbReference>
<protein>
    <recommendedName>
        <fullName evidence="4">F5/8 type C domain-containing protein</fullName>
    </recommendedName>
</protein>
<proteinExistence type="predicted"/>
<feature type="compositionally biased region" description="Polar residues" evidence="1">
    <location>
        <begin position="113"/>
        <end position="125"/>
    </location>
</feature>
<evidence type="ECO:0000256" key="1">
    <source>
        <dbReference type="SAM" id="MobiDB-lite"/>
    </source>
</evidence>
<reference evidence="2" key="2">
    <citation type="submission" date="2020-09" db="EMBL/GenBank/DDBJ databases">
        <authorList>
            <person name="Sun Q."/>
            <person name="Ohkuma M."/>
        </authorList>
    </citation>
    <scope>NUCLEOTIDE SEQUENCE</scope>
    <source>
        <strain evidence="2">JCM 4125</strain>
    </source>
</reference>
<feature type="region of interest" description="Disordered" evidence="1">
    <location>
        <begin position="92"/>
        <end position="125"/>
    </location>
</feature>
<evidence type="ECO:0000313" key="2">
    <source>
        <dbReference type="EMBL" id="GGT98499.1"/>
    </source>
</evidence>
<dbReference type="Proteomes" id="UP000646776">
    <property type="component" value="Unassembled WGS sequence"/>
</dbReference>
<dbReference type="InterPro" id="IPR008979">
    <property type="entry name" value="Galactose-bd-like_sf"/>
</dbReference>
<keyword evidence="3" id="KW-1185">Reference proteome</keyword>
<dbReference type="Gene3D" id="2.60.120.260">
    <property type="entry name" value="Galactose-binding domain-like"/>
    <property type="match status" value="2"/>
</dbReference>
<dbReference type="SUPFAM" id="SSF49785">
    <property type="entry name" value="Galactose-binding domain-like"/>
    <property type="match status" value="1"/>
</dbReference>
<evidence type="ECO:0000313" key="3">
    <source>
        <dbReference type="Proteomes" id="UP000646776"/>
    </source>
</evidence>
<feature type="region of interest" description="Disordered" evidence="1">
    <location>
        <begin position="137"/>
        <end position="158"/>
    </location>
</feature>
<sequence length="158" mass="17138">MWEQAYARTYVVQVSTGTAQWTDVARVDNRAVPLLFNRGNASRQVKEFDARTARFGRIVGGVRQTSWGNSLWSLSVIDSRDPGTDLALHRLATASTEEGDHPAAHATDGGSGTRWSSHSTVSSDGSQFSFWASLRTESGSRESRLSGRAWAPVRGPAG</sequence>
<dbReference type="AlphaFoldDB" id="A0A918HR32"/>
<reference evidence="2" key="1">
    <citation type="journal article" date="2014" name="Int. J. Syst. Evol. Microbiol.">
        <title>Complete genome sequence of Corynebacterium casei LMG S-19264T (=DSM 44701T), isolated from a smear-ripened cheese.</title>
        <authorList>
            <consortium name="US DOE Joint Genome Institute (JGI-PGF)"/>
            <person name="Walter F."/>
            <person name="Albersmeier A."/>
            <person name="Kalinowski J."/>
            <person name="Ruckert C."/>
        </authorList>
    </citation>
    <scope>NUCLEOTIDE SEQUENCE</scope>
    <source>
        <strain evidence="2">JCM 4125</strain>
    </source>
</reference>
<name>A0A918HR32_9ACTN</name>
<evidence type="ECO:0008006" key="4">
    <source>
        <dbReference type="Google" id="ProtNLM"/>
    </source>
</evidence>
<organism evidence="2 3">
    <name type="scientific">Streptomyces phaeofaciens</name>
    <dbReference type="NCBI Taxonomy" id="68254"/>
    <lineage>
        <taxon>Bacteria</taxon>
        <taxon>Bacillati</taxon>
        <taxon>Actinomycetota</taxon>
        <taxon>Actinomycetes</taxon>
        <taxon>Kitasatosporales</taxon>
        <taxon>Streptomycetaceae</taxon>
        <taxon>Streptomyces</taxon>
    </lineage>
</organism>
<accession>A0A918HR32</accession>